<accession>A0ABT5RP54</accession>
<gene>
    <name evidence="1" type="ORF">NMG11_28535</name>
</gene>
<organism evidence="1 2">
    <name type="scientific">Pseudomonas carnis</name>
    <dbReference type="NCBI Taxonomy" id="2487355"/>
    <lineage>
        <taxon>Bacteria</taxon>
        <taxon>Pseudomonadati</taxon>
        <taxon>Pseudomonadota</taxon>
        <taxon>Gammaproteobacteria</taxon>
        <taxon>Pseudomonadales</taxon>
        <taxon>Pseudomonadaceae</taxon>
        <taxon>Pseudomonas</taxon>
    </lineage>
</organism>
<sequence>MSDSDREMTELAAKAIGEEVEWLPSQKVFYRKSCDWPQEKGFFAPLHNDGEALGLVMKLDMTVRCNRDELTVIVQTWRPKLLKAVRSNNCDADVRRTIVEVAAMNGRLIK</sequence>
<comment type="caution">
    <text evidence="1">The sequence shown here is derived from an EMBL/GenBank/DDBJ whole genome shotgun (WGS) entry which is preliminary data.</text>
</comment>
<proteinExistence type="predicted"/>
<protein>
    <submittedName>
        <fullName evidence="1">Uncharacterized protein</fullName>
    </submittedName>
</protein>
<evidence type="ECO:0000313" key="1">
    <source>
        <dbReference type="EMBL" id="MDD1947776.1"/>
    </source>
</evidence>
<reference evidence="1" key="1">
    <citation type="submission" date="2022-07" db="EMBL/GenBank/DDBJ databases">
        <title>Draft genome of Pseudomonas carnis strain LP isolated from cheese.</title>
        <authorList>
            <person name="Wolfe B.E."/>
        </authorList>
    </citation>
    <scope>NUCLEOTIDE SEQUENCE</scope>
    <source>
        <strain evidence="1">LP</strain>
    </source>
</reference>
<dbReference type="RefSeq" id="WP_054898964.1">
    <property type="nucleotide sequence ID" value="NZ_CAKKLO010000014.1"/>
</dbReference>
<evidence type="ECO:0000313" key="2">
    <source>
        <dbReference type="Proteomes" id="UP001150614"/>
    </source>
</evidence>
<dbReference type="EMBL" id="JANCLL010000054">
    <property type="protein sequence ID" value="MDD1947776.1"/>
    <property type="molecule type" value="Genomic_DNA"/>
</dbReference>
<name>A0ABT5RP54_9PSED</name>
<keyword evidence="2" id="KW-1185">Reference proteome</keyword>
<dbReference type="Proteomes" id="UP001150614">
    <property type="component" value="Unassembled WGS sequence"/>
</dbReference>